<proteinExistence type="predicted"/>
<comment type="caution">
    <text evidence="12">The sequence shown here is derived from an EMBL/GenBank/DDBJ whole genome shotgun (WGS) entry which is preliminary data.</text>
</comment>
<dbReference type="CDD" id="cd06225">
    <property type="entry name" value="HAMP"/>
    <property type="match status" value="1"/>
</dbReference>
<dbReference type="Pfam" id="PF02518">
    <property type="entry name" value="HATPase_c"/>
    <property type="match status" value="1"/>
</dbReference>
<dbReference type="InterPro" id="IPR005467">
    <property type="entry name" value="His_kinase_dom"/>
</dbReference>
<protein>
    <recommendedName>
        <fullName evidence="3">histidine kinase</fullName>
        <ecNumber evidence="3">2.7.13.3</ecNumber>
    </recommendedName>
</protein>
<accession>A0ABR7FEM5</accession>
<dbReference type="RefSeq" id="WP_158587351.1">
    <property type="nucleotide sequence ID" value="NZ_JACOOU010000007.1"/>
</dbReference>
<evidence type="ECO:0000313" key="12">
    <source>
        <dbReference type="EMBL" id="MBC5673649.1"/>
    </source>
</evidence>
<dbReference type="CDD" id="cd00075">
    <property type="entry name" value="HATPase"/>
    <property type="match status" value="1"/>
</dbReference>
<dbReference type="Pfam" id="PF00512">
    <property type="entry name" value="HisKA"/>
    <property type="match status" value="1"/>
</dbReference>
<dbReference type="PANTHER" id="PTHR45453">
    <property type="entry name" value="PHOSPHATE REGULON SENSOR PROTEIN PHOR"/>
    <property type="match status" value="1"/>
</dbReference>
<feature type="transmembrane region" description="Helical" evidence="9">
    <location>
        <begin position="95"/>
        <end position="113"/>
    </location>
</feature>
<dbReference type="Gene3D" id="1.10.287.130">
    <property type="match status" value="1"/>
</dbReference>
<dbReference type="InterPro" id="IPR003661">
    <property type="entry name" value="HisK_dim/P_dom"/>
</dbReference>
<dbReference type="InterPro" id="IPR036097">
    <property type="entry name" value="HisK_dim/P_sf"/>
</dbReference>
<organism evidence="12 13">
    <name type="scientific">Blautia celeris</name>
    <dbReference type="NCBI Taxonomy" id="2763026"/>
    <lineage>
        <taxon>Bacteria</taxon>
        <taxon>Bacillati</taxon>
        <taxon>Bacillota</taxon>
        <taxon>Clostridia</taxon>
        <taxon>Lachnospirales</taxon>
        <taxon>Lachnospiraceae</taxon>
        <taxon>Blautia</taxon>
    </lineage>
</organism>
<keyword evidence="8" id="KW-0175">Coiled coil</keyword>
<evidence type="ECO:0000256" key="4">
    <source>
        <dbReference type="ARBA" id="ARBA00022553"/>
    </source>
</evidence>
<dbReference type="GO" id="GO:0016301">
    <property type="term" value="F:kinase activity"/>
    <property type="evidence" value="ECO:0007669"/>
    <property type="project" value="UniProtKB-KW"/>
</dbReference>
<dbReference type="Gene3D" id="6.10.340.10">
    <property type="match status" value="1"/>
</dbReference>
<evidence type="ECO:0000256" key="7">
    <source>
        <dbReference type="ARBA" id="ARBA00023012"/>
    </source>
</evidence>
<evidence type="ECO:0000313" key="13">
    <source>
        <dbReference type="Proteomes" id="UP000654573"/>
    </source>
</evidence>
<dbReference type="InterPro" id="IPR003594">
    <property type="entry name" value="HATPase_dom"/>
</dbReference>
<keyword evidence="5" id="KW-0808">Transferase</keyword>
<evidence type="ECO:0000256" key="5">
    <source>
        <dbReference type="ARBA" id="ARBA00022679"/>
    </source>
</evidence>
<dbReference type="SUPFAM" id="SSF158472">
    <property type="entry name" value="HAMP domain-like"/>
    <property type="match status" value="1"/>
</dbReference>
<dbReference type="PROSITE" id="PS50109">
    <property type="entry name" value="HIS_KIN"/>
    <property type="match status" value="1"/>
</dbReference>
<keyword evidence="9" id="KW-0472">Membrane</keyword>
<dbReference type="SMART" id="SM00388">
    <property type="entry name" value="HisKA"/>
    <property type="match status" value="1"/>
</dbReference>
<comment type="catalytic activity">
    <reaction evidence="1">
        <text>ATP + protein L-histidine = ADP + protein N-phospho-L-histidine.</text>
        <dbReference type="EC" id="2.7.13.3"/>
    </reaction>
</comment>
<evidence type="ECO:0000259" key="11">
    <source>
        <dbReference type="PROSITE" id="PS50885"/>
    </source>
</evidence>
<dbReference type="PANTHER" id="PTHR45453:SF3">
    <property type="entry name" value="HISTIDINE KINASE"/>
    <property type="match status" value="1"/>
</dbReference>
<evidence type="ECO:0000256" key="8">
    <source>
        <dbReference type="SAM" id="Coils"/>
    </source>
</evidence>
<keyword evidence="9" id="KW-0812">Transmembrane</keyword>
<dbReference type="Proteomes" id="UP000654573">
    <property type="component" value="Unassembled WGS sequence"/>
</dbReference>
<dbReference type="SUPFAM" id="SSF55874">
    <property type="entry name" value="ATPase domain of HSP90 chaperone/DNA topoisomerase II/histidine kinase"/>
    <property type="match status" value="1"/>
</dbReference>
<keyword evidence="13" id="KW-1185">Reference proteome</keyword>
<dbReference type="CDD" id="cd00082">
    <property type="entry name" value="HisKA"/>
    <property type="match status" value="1"/>
</dbReference>
<dbReference type="SMART" id="SM00387">
    <property type="entry name" value="HATPase_c"/>
    <property type="match status" value="1"/>
</dbReference>
<keyword evidence="7" id="KW-0902">Two-component regulatory system</keyword>
<feature type="domain" description="Histidine kinase" evidence="10">
    <location>
        <begin position="196"/>
        <end position="409"/>
    </location>
</feature>
<dbReference type="InterPro" id="IPR036890">
    <property type="entry name" value="HATPase_C_sf"/>
</dbReference>
<dbReference type="PROSITE" id="PS50885">
    <property type="entry name" value="HAMP"/>
    <property type="match status" value="1"/>
</dbReference>
<dbReference type="PRINTS" id="PR00344">
    <property type="entry name" value="BCTRLSENSOR"/>
</dbReference>
<reference evidence="12 13" key="1">
    <citation type="submission" date="2020-08" db="EMBL/GenBank/DDBJ databases">
        <title>Genome public.</title>
        <authorList>
            <person name="Liu C."/>
            <person name="Sun Q."/>
        </authorList>
    </citation>
    <scope>NUCLEOTIDE SEQUENCE [LARGE SCALE GENOMIC DNA]</scope>
    <source>
        <strain evidence="12 13">NSJ-34</strain>
    </source>
</reference>
<keyword evidence="9" id="KW-1133">Transmembrane helix</keyword>
<evidence type="ECO:0000259" key="10">
    <source>
        <dbReference type="PROSITE" id="PS50109"/>
    </source>
</evidence>
<dbReference type="Gene3D" id="3.30.565.10">
    <property type="entry name" value="Histidine kinase-like ATPase, C-terminal domain"/>
    <property type="match status" value="1"/>
</dbReference>
<evidence type="ECO:0000256" key="6">
    <source>
        <dbReference type="ARBA" id="ARBA00022777"/>
    </source>
</evidence>
<evidence type="ECO:0000256" key="9">
    <source>
        <dbReference type="SAM" id="Phobius"/>
    </source>
</evidence>
<evidence type="ECO:0000256" key="3">
    <source>
        <dbReference type="ARBA" id="ARBA00012438"/>
    </source>
</evidence>
<dbReference type="InterPro" id="IPR003660">
    <property type="entry name" value="HAMP_dom"/>
</dbReference>
<dbReference type="InterPro" id="IPR050351">
    <property type="entry name" value="BphY/WalK/GraS-like"/>
</dbReference>
<feature type="coiled-coil region" evidence="8">
    <location>
        <begin position="155"/>
        <end position="186"/>
    </location>
</feature>
<gene>
    <name evidence="12" type="ORF">H8S76_15480</name>
</gene>
<dbReference type="SMART" id="SM00304">
    <property type="entry name" value="HAMP"/>
    <property type="match status" value="1"/>
</dbReference>
<name>A0ABR7FEM5_9FIRM</name>
<dbReference type="EC" id="2.7.13.3" evidence="3"/>
<keyword evidence="4" id="KW-0597">Phosphoprotein</keyword>
<dbReference type="EMBL" id="JACOOU010000007">
    <property type="protein sequence ID" value="MBC5673649.1"/>
    <property type="molecule type" value="Genomic_DNA"/>
</dbReference>
<comment type="subcellular location">
    <subcellularLocation>
        <location evidence="2">Membrane</location>
    </subcellularLocation>
</comment>
<evidence type="ECO:0000256" key="2">
    <source>
        <dbReference type="ARBA" id="ARBA00004370"/>
    </source>
</evidence>
<feature type="domain" description="HAMP" evidence="11">
    <location>
        <begin position="115"/>
        <end position="167"/>
    </location>
</feature>
<sequence>MELVDMFESRPLTEAEMKNHILAFCLQNGTAAELFDQNENRIYKIDLSQNILAENPVYVRDLNASFTTDNKSYTLDLLISHNKGSEVTEVIKEMYPLLLLVILILSAVIAVIYSKHIAGPIVEISNIARRMEKLDMTWKCRINRMDEIGLLANSLNHMAFQLDKTLKELEDANEKLKLDMEKERTQAKQRSDFFMSISHELKTPLTILKGETEGMLQNLTPFDNRDKYLLHSMQVIETMEKMIKDILAAARTQMLQNNGGMRPADIGEITAGIIQNQNELAESKNISIHMTLEQGLFVNLEQALFSKALANVINNAIVHSAEDSSVYITAERSGRACVLTVKNMNSSIPDDEIQHVFEPFYKVDKSRQGNGTGLGLYIVKSFLEYHGFRFQIGNQDNSVVFTIVMPLCS</sequence>
<dbReference type="SUPFAM" id="SSF47384">
    <property type="entry name" value="Homodimeric domain of signal transducing histidine kinase"/>
    <property type="match status" value="1"/>
</dbReference>
<dbReference type="InterPro" id="IPR004358">
    <property type="entry name" value="Sig_transdc_His_kin-like_C"/>
</dbReference>
<keyword evidence="6 12" id="KW-0418">Kinase</keyword>
<evidence type="ECO:0000256" key="1">
    <source>
        <dbReference type="ARBA" id="ARBA00000085"/>
    </source>
</evidence>